<gene>
    <name evidence="2" type="ORF">AAND1436_LOCUS24776</name>
</gene>
<evidence type="ECO:0000313" key="2">
    <source>
        <dbReference type="EMBL" id="CAD9451297.1"/>
    </source>
</evidence>
<reference evidence="2" key="1">
    <citation type="submission" date="2021-01" db="EMBL/GenBank/DDBJ databases">
        <authorList>
            <person name="Corre E."/>
            <person name="Pelletier E."/>
            <person name="Niang G."/>
            <person name="Scheremetjew M."/>
            <person name="Finn R."/>
            <person name="Kale V."/>
            <person name="Holt S."/>
            <person name="Cochrane G."/>
            <person name="Meng A."/>
            <person name="Brown T."/>
            <person name="Cohen L."/>
        </authorList>
    </citation>
    <scope>NUCLEOTIDE SEQUENCE</scope>
    <source>
        <strain evidence="2">CCMP2222</strain>
    </source>
</reference>
<feature type="transmembrane region" description="Helical" evidence="1">
    <location>
        <begin position="5"/>
        <end position="23"/>
    </location>
</feature>
<evidence type="ECO:0008006" key="3">
    <source>
        <dbReference type="Google" id="ProtNLM"/>
    </source>
</evidence>
<dbReference type="AlphaFoldDB" id="A0A7S2DF55"/>
<accession>A0A7S2DF55</accession>
<evidence type="ECO:0000256" key="1">
    <source>
        <dbReference type="SAM" id="Phobius"/>
    </source>
</evidence>
<name>A0A7S2DF55_9DINO</name>
<keyword evidence="1" id="KW-1133">Transmembrane helix</keyword>
<organism evidence="2">
    <name type="scientific">Alexandrium andersonii</name>
    <dbReference type="NCBI Taxonomy" id="327968"/>
    <lineage>
        <taxon>Eukaryota</taxon>
        <taxon>Sar</taxon>
        <taxon>Alveolata</taxon>
        <taxon>Dinophyceae</taxon>
        <taxon>Gonyaulacales</taxon>
        <taxon>Pyrocystaceae</taxon>
        <taxon>Alexandrium</taxon>
    </lineage>
</organism>
<protein>
    <recommendedName>
        <fullName evidence="3">Membrane magnesium transporter</fullName>
    </recommendedName>
</protein>
<proteinExistence type="predicted"/>
<keyword evidence="1" id="KW-0812">Transmembrane</keyword>
<sequence length="108" mass="11932">MGVQLWMVLLGSAMLFHAGYGLMAEKRAAALANEELAEISSQVMLEVLLGAAISLWGGIGEFKPIRISDNRKVRWESLHARPDFHCYSNRAKLIRPLLTSTLPSPPSK</sequence>
<dbReference type="EMBL" id="HBGQ01050961">
    <property type="protein sequence ID" value="CAD9451297.1"/>
    <property type="molecule type" value="Transcribed_RNA"/>
</dbReference>
<keyword evidence="1" id="KW-0472">Membrane</keyword>